<gene>
    <name evidence="1" type="ORF">UW92_C0007G0019</name>
</gene>
<dbReference type="AlphaFoldDB" id="A0A0G1L8G3"/>
<proteinExistence type="predicted"/>
<protein>
    <submittedName>
        <fullName evidence="1">Uncharacterized protein</fullName>
    </submittedName>
</protein>
<dbReference type="EMBL" id="LCKF01000007">
    <property type="protein sequence ID" value="KKT91973.1"/>
    <property type="molecule type" value="Genomic_DNA"/>
</dbReference>
<comment type="caution">
    <text evidence="1">The sequence shown here is derived from an EMBL/GenBank/DDBJ whole genome shotgun (WGS) entry which is preliminary data.</text>
</comment>
<sequence>MKLFTRVFQIVHLSVSLSIIEENYLTLRLEDYGNWCTQKDIIHMEKRGNMKNG</sequence>
<evidence type="ECO:0000313" key="2">
    <source>
        <dbReference type="Proteomes" id="UP000033966"/>
    </source>
</evidence>
<dbReference type="Proteomes" id="UP000033966">
    <property type="component" value="Unassembled WGS sequence"/>
</dbReference>
<accession>A0A0G1L8G3</accession>
<name>A0A0G1L8G3_9BACT</name>
<organism evidence="1 2">
    <name type="scientific">Candidatus Jorgensenbacteria bacterium GW2011_GWA2_45_13</name>
    <dbReference type="NCBI Taxonomy" id="1618662"/>
    <lineage>
        <taxon>Bacteria</taxon>
        <taxon>Candidatus Joergenseniibacteriota</taxon>
    </lineage>
</organism>
<evidence type="ECO:0000313" key="1">
    <source>
        <dbReference type="EMBL" id="KKT91973.1"/>
    </source>
</evidence>
<reference evidence="1 2" key="1">
    <citation type="journal article" date="2015" name="Nature">
        <title>rRNA introns, odd ribosomes, and small enigmatic genomes across a large radiation of phyla.</title>
        <authorList>
            <person name="Brown C.T."/>
            <person name="Hug L.A."/>
            <person name="Thomas B.C."/>
            <person name="Sharon I."/>
            <person name="Castelle C.J."/>
            <person name="Singh A."/>
            <person name="Wilkins M.J."/>
            <person name="Williams K.H."/>
            <person name="Banfield J.F."/>
        </authorList>
    </citation>
    <scope>NUCLEOTIDE SEQUENCE [LARGE SCALE GENOMIC DNA]</scope>
</reference>